<accession>A0ABP9QNL9</accession>
<proteinExistence type="predicted"/>
<evidence type="ECO:0000313" key="3">
    <source>
        <dbReference type="Proteomes" id="UP001428817"/>
    </source>
</evidence>
<protein>
    <submittedName>
        <fullName evidence="2">Uncharacterized protein</fullName>
    </submittedName>
</protein>
<sequence length="167" mass="17465">MTGPVAAALVLLALCDGAFSGFRSGAGRTGLIRQRAWDVRAQLRGLAVVSVLLLPALGCVVSDLWHGGAARWSMWAGAGTWMLAIYLPYGVMVLLALAAYATLPWRLRFWATAVILGPFTLARPWVAVAGGALAAVVDPRAAVAVGLSLAGVLLVGPVCDRLWYSPP</sequence>
<evidence type="ECO:0000256" key="1">
    <source>
        <dbReference type="SAM" id="Phobius"/>
    </source>
</evidence>
<evidence type="ECO:0000313" key="2">
    <source>
        <dbReference type="EMBL" id="GAA5164911.1"/>
    </source>
</evidence>
<organism evidence="2 3">
    <name type="scientific">Pseudonocardia eucalypti</name>
    <dbReference type="NCBI Taxonomy" id="648755"/>
    <lineage>
        <taxon>Bacteria</taxon>
        <taxon>Bacillati</taxon>
        <taxon>Actinomycetota</taxon>
        <taxon>Actinomycetes</taxon>
        <taxon>Pseudonocardiales</taxon>
        <taxon>Pseudonocardiaceae</taxon>
        <taxon>Pseudonocardia</taxon>
    </lineage>
</organism>
<dbReference type="Proteomes" id="UP001428817">
    <property type="component" value="Unassembled WGS sequence"/>
</dbReference>
<feature type="transmembrane region" description="Helical" evidence="1">
    <location>
        <begin position="44"/>
        <end position="66"/>
    </location>
</feature>
<name>A0ABP9QNL9_9PSEU</name>
<gene>
    <name evidence="2" type="ORF">GCM10023321_54200</name>
</gene>
<reference evidence="3" key="1">
    <citation type="journal article" date="2019" name="Int. J. Syst. Evol. Microbiol.">
        <title>The Global Catalogue of Microorganisms (GCM) 10K type strain sequencing project: providing services to taxonomists for standard genome sequencing and annotation.</title>
        <authorList>
            <consortium name="The Broad Institute Genomics Platform"/>
            <consortium name="The Broad Institute Genome Sequencing Center for Infectious Disease"/>
            <person name="Wu L."/>
            <person name="Ma J."/>
        </authorList>
    </citation>
    <scope>NUCLEOTIDE SEQUENCE [LARGE SCALE GENOMIC DNA]</scope>
    <source>
        <strain evidence="3">JCM 18303</strain>
    </source>
</reference>
<keyword evidence="1" id="KW-0812">Transmembrane</keyword>
<feature type="transmembrane region" description="Helical" evidence="1">
    <location>
        <begin position="109"/>
        <end position="134"/>
    </location>
</feature>
<dbReference type="RefSeq" id="WP_185062503.1">
    <property type="nucleotide sequence ID" value="NZ_BAABJP010000030.1"/>
</dbReference>
<dbReference type="EMBL" id="BAABJP010000030">
    <property type="protein sequence ID" value="GAA5164911.1"/>
    <property type="molecule type" value="Genomic_DNA"/>
</dbReference>
<feature type="transmembrane region" description="Helical" evidence="1">
    <location>
        <begin position="78"/>
        <end position="103"/>
    </location>
</feature>
<feature type="transmembrane region" description="Helical" evidence="1">
    <location>
        <begin position="141"/>
        <end position="164"/>
    </location>
</feature>
<comment type="caution">
    <text evidence="2">The sequence shown here is derived from an EMBL/GenBank/DDBJ whole genome shotgun (WGS) entry which is preliminary data.</text>
</comment>
<keyword evidence="3" id="KW-1185">Reference proteome</keyword>
<keyword evidence="1" id="KW-1133">Transmembrane helix</keyword>
<keyword evidence="1" id="KW-0472">Membrane</keyword>